<dbReference type="SUPFAM" id="SSF51735">
    <property type="entry name" value="NAD(P)-binding Rossmann-fold domains"/>
    <property type="match status" value="1"/>
</dbReference>
<reference evidence="7" key="1">
    <citation type="submission" date="2014-12" db="EMBL/GenBank/DDBJ databases">
        <title>Insight into the proteome of Arion vulgaris.</title>
        <authorList>
            <person name="Aradska J."/>
            <person name="Bulat T."/>
            <person name="Smidak R."/>
            <person name="Sarate P."/>
            <person name="Gangsoo J."/>
            <person name="Sialana F."/>
            <person name="Bilban M."/>
            <person name="Lubec G."/>
        </authorList>
    </citation>
    <scope>NUCLEOTIDE SEQUENCE</scope>
    <source>
        <tissue evidence="7">Skin</tissue>
    </source>
</reference>
<proteinExistence type="inferred from homology"/>
<evidence type="ECO:0000256" key="5">
    <source>
        <dbReference type="ARBA" id="ARBA00023128"/>
    </source>
</evidence>
<keyword evidence="4" id="KW-0560">Oxidoreductase</keyword>
<keyword evidence="5" id="KW-0496">Mitochondrion</keyword>
<evidence type="ECO:0000259" key="6">
    <source>
        <dbReference type="SMART" id="SM00829"/>
    </source>
</evidence>
<comment type="similarity">
    <text evidence="2">Belongs to the zinc-containing alcohol dehydrogenase family. Quinone oxidoreductase subfamily.</text>
</comment>
<evidence type="ECO:0000256" key="4">
    <source>
        <dbReference type="ARBA" id="ARBA00023002"/>
    </source>
</evidence>
<name>A0A0B6ZQ36_9EUPU</name>
<dbReference type="SUPFAM" id="SSF50129">
    <property type="entry name" value="GroES-like"/>
    <property type="match status" value="1"/>
</dbReference>
<organism evidence="7">
    <name type="scientific">Arion vulgaris</name>
    <dbReference type="NCBI Taxonomy" id="1028688"/>
    <lineage>
        <taxon>Eukaryota</taxon>
        <taxon>Metazoa</taxon>
        <taxon>Spiralia</taxon>
        <taxon>Lophotrochozoa</taxon>
        <taxon>Mollusca</taxon>
        <taxon>Gastropoda</taxon>
        <taxon>Heterobranchia</taxon>
        <taxon>Euthyneura</taxon>
        <taxon>Panpulmonata</taxon>
        <taxon>Eupulmonata</taxon>
        <taxon>Stylommatophora</taxon>
        <taxon>Helicina</taxon>
        <taxon>Arionoidea</taxon>
        <taxon>Arionidae</taxon>
        <taxon>Arion</taxon>
    </lineage>
</organism>
<evidence type="ECO:0000256" key="1">
    <source>
        <dbReference type="ARBA" id="ARBA00004173"/>
    </source>
</evidence>
<dbReference type="FunFam" id="3.40.50.720:FF:000147">
    <property type="entry name" value="Reticulon-4-interacting protein 1 homolog, mitochondrial"/>
    <property type="match status" value="1"/>
</dbReference>
<dbReference type="EMBL" id="HACG01022985">
    <property type="protein sequence ID" value="CEK69850.1"/>
    <property type="molecule type" value="Transcribed_RNA"/>
</dbReference>
<dbReference type="CDD" id="cd08248">
    <property type="entry name" value="RTN4I1"/>
    <property type="match status" value="1"/>
</dbReference>
<dbReference type="GO" id="GO:0016491">
    <property type="term" value="F:oxidoreductase activity"/>
    <property type="evidence" value="ECO:0007669"/>
    <property type="project" value="UniProtKB-KW"/>
</dbReference>
<sequence>MANIINSRNGLCLCHRVLNRSHQLVGAVQYVKNQPCLLRMSSNTAHKMQTWQIHEYGSSEKLTLNTSAHAATIKSPNELLIRIHAASVNPIDVRMLGGYGRSLINILRKRKGLITAGTEFPLTLGRDFSGTVIEAGKAVSKFKAGDEVWGALGAEKHGTHAKYTIVSQDEISKKPDNLSHLEAASMPYVITTTWAALCTIGELKEREAAMKRILVLGGSGGIGTFAIQLAKAWGMHATATCSTDAVDLVTGLGAEVIDYRTKDVWKELHSVDKFDYILDTLGGENTKNALPYLKPRHDSHLITLISPLLSNSDKLGVLPGLLQTAVTAGIETLKGLTSGTSVRWAVFMPNGAALEKVRQMVEAEKIKPIVQQVFPFTEVPAAFKKVSNGHLRGKIVIDALVDS</sequence>
<dbReference type="InterPro" id="IPR037397">
    <property type="entry name" value="RTN4IP1"/>
</dbReference>
<evidence type="ECO:0000256" key="2">
    <source>
        <dbReference type="ARBA" id="ARBA00010371"/>
    </source>
</evidence>
<dbReference type="PANTHER" id="PTHR11695:SF294">
    <property type="entry name" value="RETICULON-4-INTERACTING PROTEIN 1, MITOCHONDRIAL"/>
    <property type="match status" value="1"/>
</dbReference>
<dbReference type="SMART" id="SM00829">
    <property type="entry name" value="PKS_ER"/>
    <property type="match status" value="1"/>
</dbReference>
<dbReference type="InterPro" id="IPR020843">
    <property type="entry name" value="ER"/>
</dbReference>
<dbReference type="Pfam" id="PF13602">
    <property type="entry name" value="ADH_zinc_N_2"/>
    <property type="match status" value="1"/>
</dbReference>
<dbReference type="InterPro" id="IPR036291">
    <property type="entry name" value="NAD(P)-bd_dom_sf"/>
</dbReference>
<comment type="subcellular location">
    <subcellularLocation>
        <location evidence="1">Mitochondrion</location>
    </subcellularLocation>
</comment>
<dbReference type="InterPro" id="IPR050700">
    <property type="entry name" value="YIM1/Zinc_Alcohol_DH_Fams"/>
</dbReference>
<dbReference type="InterPro" id="IPR013154">
    <property type="entry name" value="ADH-like_N"/>
</dbReference>
<evidence type="ECO:0000256" key="3">
    <source>
        <dbReference type="ARBA" id="ARBA00022946"/>
    </source>
</evidence>
<dbReference type="Gene3D" id="3.40.50.720">
    <property type="entry name" value="NAD(P)-binding Rossmann-like Domain"/>
    <property type="match status" value="1"/>
</dbReference>
<accession>A0A0B6ZQ36</accession>
<dbReference type="AlphaFoldDB" id="A0A0B6ZQ36"/>
<dbReference type="InterPro" id="IPR011032">
    <property type="entry name" value="GroES-like_sf"/>
</dbReference>
<dbReference type="GO" id="GO:0005739">
    <property type="term" value="C:mitochondrion"/>
    <property type="evidence" value="ECO:0007669"/>
    <property type="project" value="UniProtKB-SubCell"/>
</dbReference>
<dbReference type="Gene3D" id="3.90.180.10">
    <property type="entry name" value="Medium-chain alcohol dehydrogenases, catalytic domain"/>
    <property type="match status" value="1"/>
</dbReference>
<gene>
    <name evidence="7" type="primary">ORF71866</name>
</gene>
<protein>
    <recommendedName>
        <fullName evidence="6">Enoyl reductase (ER) domain-containing protein</fullName>
    </recommendedName>
</protein>
<evidence type="ECO:0000313" key="7">
    <source>
        <dbReference type="EMBL" id="CEK69850.1"/>
    </source>
</evidence>
<dbReference type="PANTHER" id="PTHR11695">
    <property type="entry name" value="ALCOHOL DEHYDROGENASE RELATED"/>
    <property type="match status" value="1"/>
</dbReference>
<dbReference type="Pfam" id="PF08240">
    <property type="entry name" value="ADH_N"/>
    <property type="match status" value="1"/>
</dbReference>
<keyword evidence="3" id="KW-0809">Transit peptide</keyword>
<feature type="domain" description="Enoyl reductase (ER)" evidence="6">
    <location>
        <begin position="57"/>
        <end position="397"/>
    </location>
</feature>